<dbReference type="EMBL" id="JRKI01000026">
    <property type="protein sequence ID" value="KIZ16873.1"/>
    <property type="molecule type" value="Genomic_DNA"/>
</dbReference>
<evidence type="ECO:0000313" key="2">
    <source>
        <dbReference type="Proteomes" id="UP000032458"/>
    </source>
</evidence>
<dbReference type="Proteomes" id="UP000032458">
    <property type="component" value="Unassembled WGS sequence"/>
</dbReference>
<protein>
    <submittedName>
        <fullName evidence="1">Uncharacterized protein</fullName>
    </submittedName>
</protein>
<gene>
    <name evidence="1" type="ORF">SNA_17970</name>
</gene>
<keyword evidence="2" id="KW-1185">Reference proteome</keyword>
<dbReference type="AlphaFoldDB" id="A0A0D7CL15"/>
<name>A0A0D7CL15_9ACTN</name>
<reference evidence="1 2" key="1">
    <citation type="submission" date="2014-09" db="EMBL/GenBank/DDBJ databases">
        <title>Draft genome sequence of Streptomyces natalensis ATCC 27448, producer of the antifungal pimaricin.</title>
        <authorList>
            <person name="Mendes M.V."/>
            <person name="Beites T."/>
            <person name="Pires S."/>
            <person name="Santos C.L."/>
            <person name="Moradas-Ferreira P."/>
        </authorList>
    </citation>
    <scope>NUCLEOTIDE SEQUENCE [LARGE SCALE GENOMIC DNA]</scope>
    <source>
        <strain evidence="1 2">ATCC 27448</strain>
    </source>
</reference>
<comment type="caution">
    <text evidence="1">The sequence shown here is derived from an EMBL/GenBank/DDBJ whole genome shotgun (WGS) entry which is preliminary data.</text>
</comment>
<evidence type="ECO:0000313" key="1">
    <source>
        <dbReference type="EMBL" id="KIZ16873.1"/>
    </source>
</evidence>
<accession>A0A0D7CL15</accession>
<dbReference type="RefSeq" id="WP_030064863.1">
    <property type="nucleotide sequence ID" value="NZ_JRKI01000026.1"/>
</dbReference>
<organism evidence="1 2">
    <name type="scientific">Streptomyces natalensis ATCC 27448</name>
    <dbReference type="NCBI Taxonomy" id="1240678"/>
    <lineage>
        <taxon>Bacteria</taxon>
        <taxon>Bacillati</taxon>
        <taxon>Actinomycetota</taxon>
        <taxon>Actinomycetes</taxon>
        <taxon>Kitasatosporales</taxon>
        <taxon>Streptomycetaceae</taxon>
        <taxon>Streptomyces</taxon>
    </lineage>
</organism>
<dbReference type="PATRIC" id="fig|1240678.4.peg.3783"/>
<proteinExistence type="predicted"/>
<sequence length="100" mass="10794">MTGYPGPRPIHGDAVLLTTGSASMTITGSITSQGIMRAGAGVVELTLPDADPQQRRSLERAEWYQYELYRGGALLYSSPQLRVRETRRVTDGSLVVTGSP</sequence>